<proteinExistence type="predicted"/>
<reference evidence="1" key="1">
    <citation type="journal article" date="2014" name="Int. J. Syst. Evol. Microbiol.">
        <title>Complete genome sequence of Corynebacterium casei LMG S-19264T (=DSM 44701T), isolated from a smear-ripened cheese.</title>
        <authorList>
            <consortium name="US DOE Joint Genome Institute (JGI-PGF)"/>
            <person name="Walter F."/>
            <person name="Albersmeier A."/>
            <person name="Kalinowski J."/>
            <person name="Ruckert C."/>
        </authorList>
    </citation>
    <scope>NUCLEOTIDE SEQUENCE</scope>
    <source>
        <strain evidence="1">CGMCC 1.15179</strain>
    </source>
</reference>
<protein>
    <submittedName>
        <fullName evidence="1">Uncharacterized protein</fullName>
    </submittedName>
</protein>
<reference evidence="1" key="2">
    <citation type="submission" date="2020-09" db="EMBL/GenBank/DDBJ databases">
        <authorList>
            <person name="Sun Q."/>
            <person name="Zhou Y."/>
        </authorList>
    </citation>
    <scope>NUCLEOTIDE SEQUENCE</scope>
    <source>
        <strain evidence="1">CGMCC 1.15179</strain>
    </source>
</reference>
<keyword evidence="2" id="KW-1185">Reference proteome</keyword>
<comment type="caution">
    <text evidence="1">The sequence shown here is derived from an EMBL/GenBank/DDBJ whole genome shotgun (WGS) entry which is preliminary data.</text>
</comment>
<accession>A0A8J2VH12</accession>
<sequence>MRRAEKERKAAVQQTLHLSVDFQDDQEQDTGVGTSRVPIYVRHWLEGLDPSDFL</sequence>
<dbReference type="RefSeq" id="WP_188647110.1">
    <property type="nucleotide sequence ID" value="NZ_BMHQ01000004.1"/>
</dbReference>
<evidence type="ECO:0000313" key="1">
    <source>
        <dbReference type="EMBL" id="GGE13075.1"/>
    </source>
</evidence>
<gene>
    <name evidence="1" type="ORF">GCM10011571_13090</name>
</gene>
<dbReference type="EMBL" id="BMHQ01000004">
    <property type="protein sequence ID" value="GGE13075.1"/>
    <property type="molecule type" value="Genomic_DNA"/>
</dbReference>
<organism evidence="1 2">
    <name type="scientific">Marinithermofilum abyssi</name>
    <dbReference type="NCBI Taxonomy" id="1571185"/>
    <lineage>
        <taxon>Bacteria</taxon>
        <taxon>Bacillati</taxon>
        <taxon>Bacillota</taxon>
        <taxon>Bacilli</taxon>
        <taxon>Bacillales</taxon>
        <taxon>Thermoactinomycetaceae</taxon>
        <taxon>Marinithermofilum</taxon>
    </lineage>
</organism>
<dbReference type="Proteomes" id="UP000625210">
    <property type="component" value="Unassembled WGS sequence"/>
</dbReference>
<name>A0A8J2VH12_9BACL</name>
<evidence type="ECO:0000313" key="2">
    <source>
        <dbReference type="Proteomes" id="UP000625210"/>
    </source>
</evidence>
<dbReference type="AlphaFoldDB" id="A0A8J2VH12"/>